<evidence type="ECO:0000256" key="1">
    <source>
        <dbReference type="ARBA" id="ARBA00000085"/>
    </source>
</evidence>
<evidence type="ECO:0000256" key="2">
    <source>
        <dbReference type="ARBA" id="ARBA00012438"/>
    </source>
</evidence>
<accession>D5RH31</accession>
<dbReference type="EC" id="2.7.13.3" evidence="2"/>
<dbReference type="SMART" id="SM00388">
    <property type="entry name" value="HisKA"/>
    <property type="match status" value="1"/>
</dbReference>
<dbReference type="PANTHER" id="PTHR43065">
    <property type="entry name" value="SENSOR HISTIDINE KINASE"/>
    <property type="match status" value="1"/>
</dbReference>
<dbReference type="SUPFAM" id="SSF47384">
    <property type="entry name" value="Homodimeric domain of signal transducing histidine kinase"/>
    <property type="match status" value="1"/>
</dbReference>
<keyword evidence="5" id="KW-0547">Nucleotide-binding</keyword>
<feature type="coiled-coil region" evidence="9">
    <location>
        <begin position="4"/>
        <end position="45"/>
    </location>
</feature>
<comment type="catalytic activity">
    <reaction evidence="1">
        <text>ATP + protein L-histidine = ADP + protein N-phospho-L-histidine.</text>
        <dbReference type="EC" id="2.7.13.3"/>
    </reaction>
</comment>
<comment type="caution">
    <text evidence="11">The sequence shown here is derived from an EMBL/GenBank/DDBJ whole genome shotgun (WGS) entry which is preliminary data.</text>
</comment>
<dbReference type="Pfam" id="PF02518">
    <property type="entry name" value="HATPase_c"/>
    <property type="match status" value="1"/>
</dbReference>
<name>D5RH31_9PROT</name>
<dbReference type="SMART" id="SM00387">
    <property type="entry name" value="HATPase_c"/>
    <property type="match status" value="1"/>
</dbReference>
<dbReference type="HOGENOM" id="CLU_1055639_0_0_5"/>
<evidence type="ECO:0000313" key="11">
    <source>
        <dbReference type="EMBL" id="EFH13389.1"/>
    </source>
</evidence>
<evidence type="ECO:0000256" key="8">
    <source>
        <dbReference type="ARBA" id="ARBA00023012"/>
    </source>
</evidence>
<dbReference type="Gene3D" id="1.10.287.130">
    <property type="match status" value="1"/>
</dbReference>
<keyword evidence="8" id="KW-0902">Two-component regulatory system</keyword>
<keyword evidence="4 11" id="KW-0808">Transferase</keyword>
<gene>
    <name evidence="11" type="primary">dctB2</name>
    <name evidence="11" type="ORF">HMPREF0731_0390</name>
</gene>
<dbReference type="GO" id="GO:0000155">
    <property type="term" value="F:phosphorelay sensor kinase activity"/>
    <property type="evidence" value="ECO:0007669"/>
    <property type="project" value="InterPro"/>
</dbReference>
<keyword evidence="9" id="KW-0175">Coiled coil</keyword>
<evidence type="ECO:0000256" key="7">
    <source>
        <dbReference type="ARBA" id="ARBA00022840"/>
    </source>
</evidence>
<keyword evidence="7" id="KW-0067">ATP-binding</keyword>
<protein>
    <recommendedName>
        <fullName evidence="2">histidine kinase</fullName>
        <ecNumber evidence="2">2.7.13.3</ecNumber>
    </recommendedName>
</protein>
<dbReference type="InterPro" id="IPR004358">
    <property type="entry name" value="Sig_transdc_His_kin-like_C"/>
</dbReference>
<organism evidence="11 12">
    <name type="scientific">Pseudoroseomonas cervicalis ATCC 49957</name>
    <dbReference type="NCBI Taxonomy" id="525371"/>
    <lineage>
        <taxon>Bacteria</taxon>
        <taxon>Pseudomonadati</taxon>
        <taxon>Pseudomonadota</taxon>
        <taxon>Alphaproteobacteria</taxon>
        <taxon>Acetobacterales</taxon>
        <taxon>Roseomonadaceae</taxon>
        <taxon>Roseomonas</taxon>
    </lineage>
</organism>
<feature type="non-terminal residue" evidence="11">
    <location>
        <position position="1"/>
    </location>
</feature>
<sequence length="263" mass="27772">EAEVAQRTAELRAANAELRDEVEERRRAEAALMRLRDELGQANRLAVLGQITASVAHEINQPVAAIRSFADNAALLAERGDSGAARRAMGTIATLTERIGAITAGLRGFARKSTGETRPEPVRGAIEGALLLLGHRLRQHGIAVDLAIEGEPMVRVERVRLEQILVNLVQNAIEALQDQPEGRIAIGAAAEGGRVRIRVADNGPGLAPAVRQALFMPFTTTKSAGLGLGLVISRQIAADLGGTLEAPETASGALFVLELELAA</sequence>
<evidence type="ECO:0000256" key="9">
    <source>
        <dbReference type="SAM" id="Coils"/>
    </source>
</evidence>
<feature type="domain" description="Histidine kinase" evidence="10">
    <location>
        <begin position="54"/>
        <end position="263"/>
    </location>
</feature>
<evidence type="ECO:0000313" key="12">
    <source>
        <dbReference type="Proteomes" id="UP000005324"/>
    </source>
</evidence>
<dbReference type="Pfam" id="PF00512">
    <property type="entry name" value="HisKA"/>
    <property type="match status" value="1"/>
</dbReference>
<dbReference type="AlphaFoldDB" id="D5RH31"/>
<dbReference type="PRINTS" id="PR00344">
    <property type="entry name" value="BCTRLSENSOR"/>
</dbReference>
<evidence type="ECO:0000256" key="6">
    <source>
        <dbReference type="ARBA" id="ARBA00022777"/>
    </source>
</evidence>
<keyword evidence="3" id="KW-0597">Phosphoprotein</keyword>
<dbReference type="PANTHER" id="PTHR43065:SF46">
    <property type="entry name" value="C4-DICARBOXYLATE TRANSPORT SENSOR PROTEIN DCTB"/>
    <property type="match status" value="1"/>
</dbReference>
<proteinExistence type="predicted"/>
<keyword evidence="12" id="KW-1185">Reference proteome</keyword>
<dbReference type="Gene3D" id="3.30.565.10">
    <property type="entry name" value="Histidine kinase-like ATPase, C-terminal domain"/>
    <property type="match status" value="1"/>
</dbReference>
<reference evidence="11 12" key="1">
    <citation type="submission" date="2010-04" db="EMBL/GenBank/DDBJ databases">
        <authorList>
            <person name="Qin X."/>
            <person name="Bachman B."/>
            <person name="Battles P."/>
            <person name="Bell A."/>
            <person name="Bess C."/>
            <person name="Bickham C."/>
            <person name="Chaboub L."/>
            <person name="Chen D."/>
            <person name="Coyle M."/>
            <person name="Deiros D.R."/>
            <person name="Dinh H."/>
            <person name="Forbes L."/>
            <person name="Fowler G."/>
            <person name="Francisco L."/>
            <person name="Fu Q."/>
            <person name="Gubbala S."/>
            <person name="Hale W."/>
            <person name="Han Y."/>
            <person name="Hemphill L."/>
            <person name="Highlander S.K."/>
            <person name="Hirani K."/>
            <person name="Hogues M."/>
            <person name="Jackson L."/>
            <person name="Jakkamsetti A."/>
            <person name="Javaid M."/>
            <person name="Jiang H."/>
            <person name="Korchina V."/>
            <person name="Kovar C."/>
            <person name="Lara F."/>
            <person name="Lee S."/>
            <person name="Mata R."/>
            <person name="Mathew T."/>
            <person name="Moen C."/>
            <person name="Morales K."/>
            <person name="Munidasa M."/>
            <person name="Nazareth L."/>
            <person name="Ngo R."/>
            <person name="Nguyen L."/>
            <person name="Okwuonu G."/>
            <person name="Ongeri F."/>
            <person name="Patil S."/>
            <person name="Petrosino J."/>
            <person name="Pham C."/>
            <person name="Pham P."/>
            <person name="Pu L.-L."/>
            <person name="Puazo M."/>
            <person name="Raj R."/>
            <person name="Reid J."/>
            <person name="Rouhana J."/>
            <person name="Saada N."/>
            <person name="Shang Y."/>
            <person name="Simmons D."/>
            <person name="Thornton R."/>
            <person name="Warren J."/>
            <person name="Weissenberger G."/>
            <person name="Zhang J."/>
            <person name="Zhang L."/>
            <person name="Zhou C."/>
            <person name="Zhu D."/>
            <person name="Muzny D."/>
            <person name="Worley K."/>
            <person name="Gibbs R."/>
        </authorList>
    </citation>
    <scope>NUCLEOTIDE SEQUENCE [LARGE SCALE GENOMIC DNA]</scope>
    <source>
        <strain evidence="11 12">ATCC 49957</strain>
    </source>
</reference>
<evidence type="ECO:0000259" key="10">
    <source>
        <dbReference type="PROSITE" id="PS50109"/>
    </source>
</evidence>
<dbReference type="InterPro" id="IPR005467">
    <property type="entry name" value="His_kinase_dom"/>
</dbReference>
<evidence type="ECO:0000256" key="5">
    <source>
        <dbReference type="ARBA" id="ARBA00022741"/>
    </source>
</evidence>
<dbReference type="InterPro" id="IPR003594">
    <property type="entry name" value="HATPase_dom"/>
</dbReference>
<keyword evidence="6 11" id="KW-0418">Kinase</keyword>
<dbReference type="EMBL" id="ADVL01000075">
    <property type="protein sequence ID" value="EFH13389.1"/>
    <property type="molecule type" value="Genomic_DNA"/>
</dbReference>
<dbReference type="CDD" id="cd00082">
    <property type="entry name" value="HisKA"/>
    <property type="match status" value="1"/>
</dbReference>
<evidence type="ECO:0000256" key="4">
    <source>
        <dbReference type="ARBA" id="ARBA00022679"/>
    </source>
</evidence>
<dbReference type="PROSITE" id="PS50109">
    <property type="entry name" value="HIS_KIN"/>
    <property type="match status" value="1"/>
</dbReference>
<evidence type="ECO:0000256" key="3">
    <source>
        <dbReference type="ARBA" id="ARBA00022553"/>
    </source>
</evidence>
<dbReference type="GO" id="GO:0005524">
    <property type="term" value="F:ATP binding"/>
    <property type="evidence" value="ECO:0007669"/>
    <property type="project" value="UniProtKB-KW"/>
</dbReference>
<dbReference type="RefSeq" id="WP_007006026.1">
    <property type="nucleotide sequence ID" value="NZ_GG770882.1"/>
</dbReference>
<dbReference type="InterPro" id="IPR036097">
    <property type="entry name" value="HisK_dim/P_sf"/>
</dbReference>
<dbReference type="SUPFAM" id="SSF55874">
    <property type="entry name" value="ATPase domain of HSP90 chaperone/DNA topoisomerase II/histidine kinase"/>
    <property type="match status" value="1"/>
</dbReference>
<dbReference type="InterPro" id="IPR003661">
    <property type="entry name" value="HisK_dim/P_dom"/>
</dbReference>
<dbReference type="InterPro" id="IPR036890">
    <property type="entry name" value="HATPase_C_sf"/>
</dbReference>
<dbReference type="Proteomes" id="UP000005324">
    <property type="component" value="Unassembled WGS sequence"/>
</dbReference>